<evidence type="ECO:0000256" key="13">
    <source>
        <dbReference type="ARBA" id="ARBA00043219"/>
    </source>
</evidence>
<evidence type="ECO:0000313" key="17">
    <source>
        <dbReference type="EMBL" id="KMZ64446.1"/>
    </source>
</evidence>
<dbReference type="GO" id="GO:0005737">
    <property type="term" value="C:cytoplasm"/>
    <property type="evidence" value="ECO:0000318"/>
    <property type="project" value="GO_Central"/>
</dbReference>
<dbReference type="OMA" id="WAIRTFN"/>
<dbReference type="FunFam" id="1.25.40.120:FF:000004">
    <property type="entry name" value="Protein farnesyltransferase/geranylgeranyltransferase type-1 subunit alpha"/>
    <property type="match status" value="1"/>
</dbReference>
<dbReference type="EC" id="2.5.1.59" evidence="3"/>
<evidence type="ECO:0000256" key="6">
    <source>
        <dbReference type="ARBA" id="ARBA00022679"/>
    </source>
</evidence>
<comment type="catalytic activity">
    <reaction evidence="15">
        <text>geranylgeranyl diphosphate + L-cysteinyl-[protein] = S-geranylgeranyl-L-cysteinyl-[protein] + diphosphate</text>
        <dbReference type="Rhea" id="RHEA:21240"/>
        <dbReference type="Rhea" id="RHEA-COMP:10131"/>
        <dbReference type="Rhea" id="RHEA-COMP:11537"/>
        <dbReference type="ChEBI" id="CHEBI:29950"/>
        <dbReference type="ChEBI" id="CHEBI:33019"/>
        <dbReference type="ChEBI" id="CHEBI:57533"/>
        <dbReference type="ChEBI" id="CHEBI:86021"/>
        <dbReference type="EC" id="2.5.1.59"/>
    </reaction>
</comment>
<evidence type="ECO:0000256" key="14">
    <source>
        <dbReference type="ARBA" id="ARBA00050225"/>
    </source>
</evidence>
<dbReference type="PANTHER" id="PTHR11129:SF1">
    <property type="entry name" value="PROTEIN FARNESYLTRANSFERASE_GERANYLGERANYLTRANSFERASE TYPE-1 SUBUNIT ALPHA"/>
    <property type="match status" value="1"/>
</dbReference>
<dbReference type="Gene3D" id="1.25.40.120">
    <property type="entry name" value="Protein prenylyltransferase"/>
    <property type="match status" value="1"/>
</dbReference>
<evidence type="ECO:0000256" key="16">
    <source>
        <dbReference type="ARBA" id="ARBA00055749"/>
    </source>
</evidence>
<sequence length="331" mass="38883">MPRTAKGVRVPIRQRPEWADVVPVPQEDGPDPVVEIAYRDEFREAMDYFRAMYISDERSQRALDLTSEVIEMNPGNYTVWHFRRLVLEDINIDLWGELQFVDSLAKINSKNYQIWHHRRWVAEKLGPEVTPIELYFTRMIFSRDAKNYHAWSHRQWVLRVFGGWEQELDYCKELLEDDVFNNSAWNQRYFTITNSPHLGGLQAMRNSETDYTIATILSNPVNESPWRYLRGLYKDNTNLLITGDVVPELCFKVLNTHPKCVHALSFFLDLLCYGLQPSPELRTIIESMRSPEQEPSNLSLAGVVCFILVKMDPMRANYWVWRRSKLPTHIG</sequence>
<comment type="function">
    <text evidence="16">Essential subunit of both the farnesyltransferase and the geranylgeranyltransferase complex. Contributes to the transfer of a farnesyl or geranylgeranyl moiety from farnesyl or geranylgeranyl diphosphate to a cysteine at the fourth position from the C-terminus of several proteins having the C-terminal sequence Cys-aliphatic-aliphatic-X.</text>
</comment>
<keyword evidence="7" id="KW-0677">Repeat</keyword>
<comment type="catalytic activity">
    <reaction evidence="14">
        <text>L-cysteinyl-[protein] + (2E,6E)-farnesyl diphosphate = S-(2E,6E)-farnesyl-L-cysteinyl-[protein] + diphosphate</text>
        <dbReference type="Rhea" id="RHEA:13345"/>
        <dbReference type="Rhea" id="RHEA-COMP:10131"/>
        <dbReference type="Rhea" id="RHEA-COMP:11535"/>
        <dbReference type="ChEBI" id="CHEBI:29950"/>
        <dbReference type="ChEBI" id="CHEBI:33019"/>
        <dbReference type="ChEBI" id="CHEBI:86019"/>
        <dbReference type="ChEBI" id="CHEBI:175763"/>
        <dbReference type="EC" id="2.5.1.58"/>
    </reaction>
</comment>
<dbReference type="InterPro" id="IPR002088">
    <property type="entry name" value="Prenyl_trans_a"/>
</dbReference>
<evidence type="ECO:0000256" key="5">
    <source>
        <dbReference type="ARBA" id="ARBA00022602"/>
    </source>
</evidence>
<dbReference type="EMBL" id="LFYR01001151">
    <property type="protein sequence ID" value="KMZ64446.1"/>
    <property type="molecule type" value="Genomic_DNA"/>
</dbReference>
<evidence type="ECO:0000256" key="15">
    <source>
        <dbReference type="ARBA" id="ARBA00050428"/>
    </source>
</evidence>
<gene>
    <name evidence="17" type="ORF">ZOSMA_36G00530</name>
</gene>
<accession>A0A0K9P5Y5</accession>
<organism evidence="17 18">
    <name type="scientific">Zostera marina</name>
    <name type="common">Eelgrass</name>
    <dbReference type="NCBI Taxonomy" id="29655"/>
    <lineage>
        <taxon>Eukaryota</taxon>
        <taxon>Viridiplantae</taxon>
        <taxon>Streptophyta</taxon>
        <taxon>Embryophyta</taxon>
        <taxon>Tracheophyta</taxon>
        <taxon>Spermatophyta</taxon>
        <taxon>Magnoliopsida</taxon>
        <taxon>Liliopsida</taxon>
        <taxon>Zosteraceae</taxon>
        <taxon>Zostera</taxon>
    </lineage>
</organism>
<dbReference type="EC" id="2.5.1.58" evidence="4"/>
<keyword evidence="18" id="KW-1185">Reference proteome</keyword>
<keyword evidence="5" id="KW-0637">Prenyltransferase</keyword>
<evidence type="ECO:0000256" key="7">
    <source>
        <dbReference type="ARBA" id="ARBA00022737"/>
    </source>
</evidence>
<dbReference type="PANTHER" id="PTHR11129">
    <property type="entry name" value="PROTEIN FARNESYLTRANSFERASE ALPHA SUBUNIT/RAB GERANYLGERANYL TRANSFERASE ALPHA SUBUNIT"/>
    <property type="match status" value="1"/>
</dbReference>
<evidence type="ECO:0000256" key="9">
    <source>
        <dbReference type="ARBA" id="ARBA00040965"/>
    </source>
</evidence>
<name>A0A0K9P5Y5_ZOSMR</name>
<dbReference type="GO" id="GO:0004660">
    <property type="term" value="F:protein farnesyltransferase activity"/>
    <property type="evidence" value="ECO:0007669"/>
    <property type="project" value="UniProtKB-EC"/>
</dbReference>
<evidence type="ECO:0000256" key="12">
    <source>
        <dbReference type="ARBA" id="ARBA00043086"/>
    </source>
</evidence>
<dbReference type="Pfam" id="PF01239">
    <property type="entry name" value="PPTA"/>
    <property type="match status" value="4"/>
</dbReference>
<keyword evidence="8" id="KW-0460">Magnesium</keyword>
<keyword evidence="6 17" id="KW-0808">Transferase</keyword>
<reference evidence="18" key="1">
    <citation type="journal article" date="2016" name="Nature">
        <title>The genome of the seagrass Zostera marina reveals angiosperm adaptation to the sea.</title>
        <authorList>
            <person name="Olsen J.L."/>
            <person name="Rouze P."/>
            <person name="Verhelst B."/>
            <person name="Lin Y.-C."/>
            <person name="Bayer T."/>
            <person name="Collen J."/>
            <person name="Dattolo E."/>
            <person name="De Paoli E."/>
            <person name="Dittami S."/>
            <person name="Maumus F."/>
            <person name="Michel G."/>
            <person name="Kersting A."/>
            <person name="Lauritano C."/>
            <person name="Lohaus R."/>
            <person name="Toepel M."/>
            <person name="Tonon T."/>
            <person name="Vanneste K."/>
            <person name="Amirebrahimi M."/>
            <person name="Brakel J."/>
            <person name="Bostroem C."/>
            <person name="Chovatia M."/>
            <person name="Grimwood J."/>
            <person name="Jenkins J.W."/>
            <person name="Jueterbock A."/>
            <person name="Mraz A."/>
            <person name="Stam W.T."/>
            <person name="Tice H."/>
            <person name="Bornberg-Bauer E."/>
            <person name="Green P.J."/>
            <person name="Pearson G.A."/>
            <person name="Procaccini G."/>
            <person name="Duarte C.M."/>
            <person name="Schmutz J."/>
            <person name="Reusch T.B.H."/>
            <person name="Van de Peer Y."/>
        </authorList>
    </citation>
    <scope>NUCLEOTIDE SEQUENCE [LARGE SCALE GENOMIC DNA]</scope>
    <source>
        <strain evidence="18">cv. Finnish</strain>
    </source>
</reference>
<comment type="caution">
    <text evidence="17">The sequence shown here is derived from an EMBL/GenBank/DDBJ whole genome shotgun (WGS) entry which is preliminary data.</text>
</comment>
<dbReference type="AlphaFoldDB" id="A0A0K9P5Y5"/>
<evidence type="ECO:0000256" key="4">
    <source>
        <dbReference type="ARBA" id="ARBA00012702"/>
    </source>
</evidence>
<evidence type="ECO:0000256" key="1">
    <source>
        <dbReference type="ARBA" id="ARBA00001946"/>
    </source>
</evidence>
<comment type="cofactor">
    <cofactor evidence="1">
        <name>Mg(2+)</name>
        <dbReference type="ChEBI" id="CHEBI:18420"/>
    </cofactor>
</comment>
<evidence type="ECO:0000256" key="2">
    <source>
        <dbReference type="ARBA" id="ARBA00006734"/>
    </source>
</evidence>
<dbReference type="GO" id="GO:0004662">
    <property type="term" value="F:CAAX-protein geranylgeranyltransferase activity"/>
    <property type="evidence" value="ECO:0007669"/>
    <property type="project" value="UniProtKB-EC"/>
</dbReference>
<evidence type="ECO:0000256" key="8">
    <source>
        <dbReference type="ARBA" id="ARBA00022842"/>
    </source>
</evidence>
<dbReference type="OrthoDB" id="272289at2759"/>
<evidence type="ECO:0000313" key="18">
    <source>
        <dbReference type="Proteomes" id="UP000036987"/>
    </source>
</evidence>
<dbReference type="GO" id="GO:0005965">
    <property type="term" value="C:protein farnesyltransferase complex"/>
    <property type="evidence" value="ECO:0000318"/>
    <property type="project" value="GO_Central"/>
</dbReference>
<protein>
    <recommendedName>
        <fullName evidence="9">Protein farnesyltransferase/geranylgeranyltransferase type-1 subunit alpha</fullName>
        <ecNumber evidence="4">2.5.1.58</ecNumber>
        <ecNumber evidence="3">2.5.1.59</ecNumber>
    </recommendedName>
    <alternativeName>
        <fullName evidence="12">CAAX farnesyltransferase subunit alpha</fullName>
    </alternativeName>
    <alternativeName>
        <fullName evidence="11">FTase-alpha</fullName>
    </alternativeName>
    <alternativeName>
        <fullName evidence="10">Ras proteins prenyltransferase subunit alpha</fullName>
    </alternativeName>
    <alternativeName>
        <fullName evidence="13">Type I protein geranyl-geranyltransferase subunit alpha</fullName>
    </alternativeName>
</protein>
<dbReference type="PROSITE" id="PS51147">
    <property type="entry name" value="PFTA"/>
    <property type="match status" value="5"/>
</dbReference>
<proteinExistence type="inferred from homology"/>
<dbReference type="Proteomes" id="UP000036987">
    <property type="component" value="Unassembled WGS sequence"/>
</dbReference>
<evidence type="ECO:0000256" key="11">
    <source>
        <dbReference type="ARBA" id="ARBA00042436"/>
    </source>
</evidence>
<evidence type="ECO:0000256" key="3">
    <source>
        <dbReference type="ARBA" id="ARBA00012700"/>
    </source>
</evidence>
<dbReference type="SUPFAM" id="SSF48439">
    <property type="entry name" value="Protein prenylyltransferase"/>
    <property type="match status" value="1"/>
</dbReference>
<evidence type="ECO:0000256" key="10">
    <source>
        <dbReference type="ARBA" id="ARBA00041392"/>
    </source>
</evidence>
<comment type="similarity">
    <text evidence="2">Belongs to the protein prenyltransferase subunit alpha family.</text>
</comment>
<dbReference type="GO" id="GO:0005953">
    <property type="term" value="C:CAAX-protein geranylgeranyltransferase complex"/>
    <property type="evidence" value="ECO:0000318"/>
    <property type="project" value="GO_Central"/>
</dbReference>
<dbReference type="GO" id="GO:0007323">
    <property type="term" value="P:peptide pheromone maturation"/>
    <property type="evidence" value="ECO:0000318"/>
    <property type="project" value="GO_Central"/>
</dbReference>
<dbReference type="STRING" id="29655.A0A0K9P5Y5"/>